<evidence type="ECO:0000313" key="5">
    <source>
        <dbReference type="Proteomes" id="UP001470230"/>
    </source>
</evidence>
<proteinExistence type="predicted"/>
<dbReference type="Pfam" id="PF12796">
    <property type="entry name" value="Ank_2"/>
    <property type="match status" value="3"/>
</dbReference>
<name>A0ABR2GSK9_9EUKA</name>
<dbReference type="SMART" id="SM00248">
    <property type="entry name" value="ANK"/>
    <property type="match status" value="9"/>
</dbReference>
<dbReference type="PANTHER" id="PTHR24198:SF165">
    <property type="entry name" value="ANKYRIN REPEAT-CONTAINING PROTEIN-RELATED"/>
    <property type="match status" value="1"/>
</dbReference>
<dbReference type="PROSITE" id="PS50088">
    <property type="entry name" value="ANK_REPEAT"/>
    <property type="match status" value="4"/>
</dbReference>
<feature type="repeat" description="ANK" evidence="3">
    <location>
        <begin position="345"/>
        <end position="367"/>
    </location>
</feature>
<dbReference type="Pfam" id="PF00023">
    <property type="entry name" value="Ank"/>
    <property type="match status" value="2"/>
</dbReference>
<dbReference type="Proteomes" id="UP001470230">
    <property type="component" value="Unassembled WGS sequence"/>
</dbReference>
<feature type="repeat" description="ANK" evidence="3">
    <location>
        <begin position="743"/>
        <end position="766"/>
    </location>
</feature>
<protein>
    <recommendedName>
        <fullName evidence="6">Ankyrin</fullName>
    </recommendedName>
</protein>
<feature type="repeat" description="ANK" evidence="3">
    <location>
        <begin position="471"/>
        <end position="494"/>
    </location>
</feature>
<organism evidence="4 5">
    <name type="scientific">Tritrichomonas musculus</name>
    <dbReference type="NCBI Taxonomy" id="1915356"/>
    <lineage>
        <taxon>Eukaryota</taxon>
        <taxon>Metamonada</taxon>
        <taxon>Parabasalia</taxon>
        <taxon>Tritrichomonadida</taxon>
        <taxon>Tritrichomonadidae</taxon>
        <taxon>Tritrichomonas</taxon>
    </lineage>
</organism>
<gene>
    <name evidence="4" type="ORF">M9Y10_036971</name>
</gene>
<evidence type="ECO:0000256" key="3">
    <source>
        <dbReference type="PROSITE-ProRule" id="PRU00023"/>
    </source>
</evidence>
<dbReference type="PANTHER" id="PTHR24198">
    <property type="entry name" value="ANKYRIN REPEAT AND PROTEIN KINASE DOMAIN-CONTAINING PROTEIN"/>
    <property type="match status" value="1"/>
</dbReference>
<reference evidence="4 5" key="1">
    <citation type="submission" date="2024-04" db="EMBL/GenBank/DDBJ databases">
        <title>Tritrichomonas musculus Genome.</title>
        <authorList>
            <person name="Alves-Ferreira E."/>
            <person name="Grigg M."/>
            <person name="Lorenzi H."/>
            <person name="Galac M."/>
        </authorList>
    </citation>
    <scope>NUCLEOTIDE SEQUENCE [LARGE SCALE GENOMIC DNA]</scope>
    <source>
        <strain evidence="4 5">EAF2021</strain>
    </source>
</reference>
<dbReference type="SUPFAM" id="SSF48403">
    <property type="entry name" value="Ankyrin repeat"/>
    <property type="match status" value="1"/>
</dbReference>
<keyword evidence="5" id="KW-1185">Reference proteome</keyword>
<evidence type="ECO:0000256" key="2">
    <source>
        <dbReference type="ARBA" id="ARBA00023043"/>
    </source>
</evidence>
<keyword evidence="2 3" id="KW-0040">ANK repeat</keyword>
<evidence type="ECO:0008006" key="6">
    <source>
        <dbReference type="Google" id="ProtNLM"/>
    </source>
</evidence>
<dbReference type="Gene3D" id="1.25.40.20">
    <property type="entry name" value="Ankyrin repeat-containing domain"/>
    <property type="match status" value="4"/>
</dbReference>
<dbReference type="PROSITE" id="PS50297">
    <property type="entry name" value="ANK_REP_REGION"/>
    <property type="match status" value="4"/>
</dbReference>
<keyword evidence="1" id="KW-0677">Repeat</keyword>
<sequence>MDLQGYLNITSEFQNIFLQYLDTENDDQENYQNLIKLFSDKKIKENKNLLTLVIHILAKIIDFHYRKNNFFDKIFNIILYLKDDLKKNYSKTEIYDFFKLNKCVLRFLSDEKIITYKQSEVKIIKEGNKYFIPEYKESRLLQLIQQDDIRGFITYINTNSIQLEKGIKRSPKRETNLFLIQELEHAIEGQSLYPSPIEYAAFFGSIKIFIYLLSKSLVYGRIWLYAIHGRKPEIIHKLEDDNIEPENVAVCFKFAIDCYHNELADYLLFNYFGNKNEISIDELCLKNYNFDMIRNSILNSDDFYMFCKYGHFFLANHFLNQNKKIANLRTKFNSFDISLGKPVEKEKTPLFIACKKGNYDIVQLLLECDIIDVNMKSILRNKPNKKEFTPLIAAISQDNLKIIKLLLDHKNIDINMKSTDGKDEFTPLHYAIKNNKIDAVQLLLKRNEININLTSLEFEIRDGQYTTQVYNNITPLYLAVKLGNIEIVKLLLENKNIDINAFSSSRIPRYSLSEQTALYEAISIHNIEIVKLLISHEKIDFNMISKTTYNNKIIEAQSVFDIPFFFRDRDIMKLFLNTGKINVNTKVKKPLAFPEKDIWDEDENEMYKSRARRNLNGYSQPNKKTISEKTLLFIAIELNDADLVSYLLKNKNINVNLKSMTKSYIFYINREKEEIEEKNLMIVTPLYFAVEKGSYEIVKLLLNHKKIDVNMKSIKYSFRSQKKFDAEAQQQEEEEDIIEEDDNEETALHNAVKKGDVNIVKLLLKNKNIDVYETDSQGREPAEFCTDELSILFDQFYDDY</sequence>
<evidence type="ECO:0000313" key="4">
    <source>
        <dbReference type="EMBL" id="KAK8836940.1"/>
    </source>
</evidence>
<dbReference type="InterPro" id="IPR036770">
    <property type="entry name" value="Ankyrin_rpt-contain_sf"/>
</dbReference>
<dbReference type="EMBL" id="JAPFFF010000062">
    <property type="protein sequence ID" value="KAK8836940.1"/>
    <property type="molecule type" value="Genomic_DNA"/>
</dbReference>
<dbReference type="InterPro" id="IPR002110">
    <property type="entry name" value="Ankyrin_rpt"/>
</dbReference>
<feature type="repeat" description="ANK" evidence="3">
    <location>
        <begin position="423"/>
        <end position="447"/>
    </location>
</feature>
<comment type="caution">
    <text evidence="4">The sequence shown here is derived from an EMBL/GenBank/DDBJ whole genome shotgun (WGS) entry which is preliminary data.</text>
</comment>
<evidence type="ECO:0000256" key="1">
    <source>
        <dbReference type="ARBA" id="ARBA00022737"/>
    </source>
</evidence>
<accession>A0ABR2GSK9</accession>